<dbReference type="SUPFAM" id="SSF56672">
    <property type="entry name" value="DNA/RNA polymerases"/>
    <property type="match status" value="1"/>
</dbReference>
<feature type="compositionally biased region" description="Basic residues" evidence="2">
    <location>
        <begin position="265"/>
        <end position="274"/>
    </location>
</feature>
<evidence type="ECO:0000256" key="1">
    <source>
        <dbReference type="ARBA" id="ARBA00023268"/>
    </source>
</evidence>
<keyword evidence="1" id="KW-0511">Multifunctional enzyme</keyword>
<dbReference type="PANTHER" id="PTHR37984:SF5">
    <property type="entry name" value="PROTEIN NYNRIN-LIKE"/>
    <property type="match status" value="1"/>
</dbReference>
<dbReference type="Pfam" id="PF17919">
    <property type="entry name" value="RT_RNaseH_2"/>
    <property type="match status" value="1"/>
</dbReference>
<dbReference type="InterPro" id="IPR041577">
    <property type="entry name" value="RT_RNaseH_2"/>
</dbReference>
<dbReference type="PANTHER" id="PTHR37984">
    <property type="entry name" value="PROTEIN CBG26694"/>
    <property type="match status" value="1"/>
</dbReference>
<evidence type="ECO:0000259" key="4">
    <source>
        <dbReference type="Pfam" id="PF17919"/>
    </source>
</evidence>
<comment type="caution">
    <text evidence="5">The sequence shown here is derived from an EMBL/GenBank/DDBJ whole genome shotgun (WGS) entry which is preliminary data.</text>
</comment>
<evidence type="ECO:0000256" key="2">
    <source>
        <dbReference type="SAM" id="MobiDB-lite"/>
    </source>
</evidence>
<evidence type="ECO:0000259" key="3">
    <source>
        <dbReference type="Pfam" id="PF00078"/>
    </source>
</evidence>
<dbReference type="Pfam" id="PF00078">
    <property type="entry name" value="RVT_1"/>
    <property type="match status" value="1"/>
</dbReference>
<dbReference type="InterPro" id="IPR043502">
    <property type="entry name" value="DNA/RNA_pol_sf"/>
</dbReference>
<dbReference type="GO" id="GO:0003824">
    <property type="term" value="F:catalytic activity"/>
    <property type="evidence" value="ECO:0007669"/>
    <property type="project" value="UniProtKB-KW"/>
</dbReference>
<dbReference type="Gene3D" id="3.30.70.270">
    <property type="match status" value="2"/>
</dbReference>
<dbReference type="InterPro" id="IPR043128">
    <property type="entry name" value="Rev_trsase/Diguanyl_cyclase"/>
</dbReference>
<evidence type="ECO:0000313" key="6">
    <source>
        <dbReference type="Proteomes" id="UP001231189"/>
    </source>
</evidence>
<feature type="domain" description="Reverse transcriptase/retrotransposon-derived protein RNase H-like" evidence="4">
    <location>
        <begin position="131"/>
        <end position="210"/>
    </location>
</feature>
<dbReference type="Proteomes" id="UP001231189">
    <property type="component" value="Unassembled WGS sequence"/>
</dbReference>
<organism evidence="5 6">
    <name type="scientific">Lolium multiflorum</name>
    <name type="common">Italian ryegrass</name>
    <name type="synonym">Lolium perenne subsp. multiflorum</name>
    <dbReference type="NCBI Taxonomy" id="4521"/>
    <lineage>
        <taxon>Eukaryota</taxon>
        <taxon>Viridiplantae</taxon>
        <taxon>Streptophyta</taxon>
        <taxon>Embryophyta</taxon>
        <taxon>Tracheophyta</taxon>
        <taxon>Spermatophyta</taxon>
        <taxon>Magnoliopsida</taxon>
        <taxon>Liliopsida</taxon>
        <taxon>Poales</taxon>
        <taxon>Poaceae</taxon>
        <taxon>BOP clade</taxon>
        <taxon>Pooideae</taxon>
        <taxon>Poodae</taxon>
        <taxon>Poeae</taxon>
        <taxon>Poeae Chloroplast Group 2 (Poeae type)</taxon>
        <taxon>Loliodinae</taxon>
        <taxon>Loliinae</taxon>
        <taxon>Lolium</taxon>
    </lineage>
</organism>
<sequence length="703" mass="79081">MMQKCLATQIGKNVQVYIDDVVITSKEGATLIEDLKETFDNLNKFCLKLNPTKCSFGVPAGELLGFLVSARGIEANPDKIQAIITMRKPTKLKEIQQLTGRVAALSRFVARLGEKALPFYALIKQGDKFQWNEEADRAFEDLKRTISTPPILVAPKEKEPLLLYIAATPQVVSTVLVVEREEEGKLHGVQRPVYFVSEVLSPSKQSMVAYKEVYNELEKLFDGCEVNHISRLSNDEADVLANIGSQCLAVPPGVFWEEITERSTKSTKSKKKEKKPSGATKEEQEEEEDQDLVMMIQIPWMQTYISYILRKEIPDDPVEARRVIRRSKAFTVIKGELYKRSISGVLQRSSAKKISIMTIGKKVGIHPKKVFNHFFGYRRNLRVNSVNTNSSTFYLLMNFRNNLAAGGTFMSITLGEATKLLDNMMINYSEWHTERAPQGKKVNSVEETSSLSDKIDAIMSMLVNDRTNIDPNNVPLASLVAQEEHVDVNFIKNNNFNNNAYRNNSSNNYRPYPYNNGNGYGNSYGNSYNNNRNTPPGLEAMLKEFISTQTAFNKSVEEKLGKIDILASKVDSLAADVDLLKSKVMPNENHHNKIVTTANAIQVRINENIRLMAELRARWDREENEKLAKEKNIAKVWTITTTSNANATHVAAPPTNTNKRIGVSNVSTSNAKREKLPETAKTAETVIKLLKFFPTLGMMIPLL</sequence>
<evidence type="ECO:0000313" key="5">
    <source>
        <dbReference type="EMBL" id="KAK1601098.1"/>
    </source>
</evidence>
<dbReference type="InterPro" id="IPR050951">
    <property type="entry name" value="Retrovirus_Pol_polyprotein"/>
</dbReference>
<proteinExistence type="predicted"/>
<accession>A0AAD8VDE2</accession>
<dbReference type="InterPro" id="IPR000477">
    <property type="entry name" value="RT_dom"/>
</dbReference>
<evidence type="ECO:0008006" key="7">
    <source>
        <dbReference type="Google" id="ProtNLM"/>
    </source>
</evidence>
<keyword evidence="6" id="KW-1185">Reference proteome</keyword>
<dbReference type="EMBL" id="JAUUTY010000509">
    <property type="protein sequence ID" value="KAK1601098.1"/>
    <property type="molecule type" value="Genomic_DNA"/>
</dbReference>
<gene>
    <name evidence="5" type="ORF">QYE76_018950</name>
</gene>
<protein>
    <recommendedName>
        <fullName evidence="7">Reverse transcriptase domain-containing protein</fullName>
    </recommendedName>
</protein>
<feature type="domain" description="Reverse transcriptase" evidence="3">
    <location>
        <begin position="6"/>
        <end position="66"/>
    </location>
</feature>
<reference evidence="5" key="1">
    <citation type="submission" date="2023-07" db="EMBL/GenBank/DDBJ databases">
        <title>A chromosome-level genome assembly of Lolium multiflorum.</title>
        <authorList>
            <person name="Chen Y."/>
            <person name="Copetti D."/>
            <person name="Kolliker R."/>
            <person name="Studer B."/>
        </authorList>
    </citation>
    <scope>NUCLEOTIDE SEQUENCE</scope>
    <source>
        <strain evidence="5">02402/16</strain>
        <tissue evidence="5">Leaf</tissue>
    </source>
</reference>
<feature type="region of interest" description="Disordered" evidence="2">
    <location>
        <begin position="261"/>
        <end position="288"/>
    </location>
</feature>
<name>A0AAD8VDE2_LOLMU</name>
<dbReference type="AlphaFoldDB" id="A0AAD8VDE2"/>